<dbReference type="Proteomes" id="UP000324800">
    <property type="component" value="Unassembled WGS sequence"/>
</dbReference>
<dbReference type="EMBL" id="SNRW01037356">
    <property type="protein sequence ID" value="KAA6353834.1"/>
    <property type="molecule type" value="Genomic_DNA"/>
</dbReference>
<evidence type="ECO:0000256" key="1">
    <source>
        <dbReference type="SAM" id="MobiDB-lite"/>
    </source>
</evidence>
<proteinExistence type="predicted"/>
<dbReference type="AlphaFoldDB" id="A0A5J4T639"/>
<reference evidence="2 3" key="1">
    <citation type="submission" date="2019-03" db="EMBL/GenBank/DDBJ databases">
        <title>Single cell metagenomics reveals metabolic interactions within the superorganism composed of flagellate Streblomastix strix and complex community of Bacteroidetes bacteria on its surface.</title>
        <authorList>
            <person name="Treitli S.C."/>
            <person name="Kolisko M."/>
            <person name="Husnik F."/>
            <person name="Keeling P."/>
            <person name="Hampl V."/>
        </authorList>
    </citation>
    <scope>NUCLEOTIDE SEQUENCE [LARGE SCALE GENOMIC DNA]</scope>
    <source>
        <strain evidence="2">ST1C</strain>
    </source>
</reference>
<accession>A0A5J4T639</accession>
<name>A0A5J4T639_9EUKA</name>
<feature type="compositionally biased region" description="Basic and acidic residues" evidence="1">
    <location>
        <begin position="62"/>
        <end position="73"/>
    </location>
</feature>
<comment type="caution">
    <text evidence="2">The sequence shown here is derived from an EMBL/GenBank/DDBJ whole genome shotgun (WGS) entry which is preliminary data.</text>
</comment>
<protein>
    <submittedName>
        <fullName evidence="2">Uncharacterized protein</fullName>
    </submittedName>
</protein>
<evidence type="ECO:0000313" key="2">
    <source>
        <dbReference type="EMBL" id="KAA6353834.1"/>
    </source>
</evidence>
<feature type="compositionally biased region" description="Basic and acidic residues" evidence="1">
    <location>
        <begin position="20"/>
        <end position="36"/>
    </location>
</feature>
<feature type="region of interest" description="Disordered" evidence="1">
    <location>
        <begin position="55"/>
        <end position="94"/>
    </location>
</feature>
<feature type="region of interest" description="Disordered" evidence="1">
    <location>
        <begin position="1"/>
        <end position="37"/>
    </location>
</feature>
<organism evidence="2 3">
    <name type="scientific">Streblomastix strix</name>
    <dbReference type="NCBI Taxonomy" id="222440"/>
    <lineage>
        <taxon>Eukaryota</taxon>
        <taxon>Metamonada</taxon>
        <taxon>Preaxostyla</taxon>
        <taxon>Oxymonadida</taxon>
        <taxon>Streblomastigidae</taxon>
        <taxon>Streblomastix</taxon>
    </lineage>
</organism>
<gene>
    <name evidence="2" type="ORF">EZS28_050639</name>
</gene>
<evidence type="ECO:0000313" key="3">
    <source>
        <dbReference type="Proteomes" id="UP000324800"/>
    </source>
</evidence>
<sequence length="94" mass="10389">MRFDENLLGGRVCTNSPTDTDNKQDNKENNRGENLKNNDSILLAGVGLMDTVKGNNSAREAVGSEREGIRDRIEDEEEESESSSGEDIGFRGKR</sequence>